<comment type="caution">
    <text evidence="20">The sequence shown here is derived from an EMBL/GenBank/DDBJ whole genome shotgun (WGS) entry which is preliminary data.</text>
</comment>
<comment type="similarity">
    <text evidence="4 19">Belongs to the CobS family.</text>
</comment>
<feature type="transmembrane region" description="Helical" evidence="19">
    <location>
        <begin position="175"/>
        <end position="192"/>
    </location>
</feature>
<evidence type="ECO:0000256" key="7">
    <source>
        <dbReference type="ARBA" id="ARBA00022475"/>
    </source>
</evidence>
<evidence type="ECO:0000256" key="17">
    <source>
        <dbReference type="ARBA" id="ARBA00048623"/>
    </source>
</evidence>
<feature type="transmembrane region" description="Helical" evidence="19">
    <location>
        <begin position="32"/>
        <end position="50"/>
    </location>
</feature>
<evidence type="ECO:0000313" key="20">
    <source>
        <dbReference type="EMBL" id="OGI43953.1"/>
    </source>
</evidence>
<dbReference type="UniPathway" id="UPA00148">
    <property type="reaction ID" value="UER00238"/>
</dbReference>
<sequence>MVRSFFIAVQFLTRFPLPAFDRPKGRDAGRSLLFYPLVGLLIGAVLVALNEAAAGAAETVRAALLLAAWVIVTGGLHLDGLADSADAWVGGLGDRKRTLAIMKDSRSGPAAVTMLVVVLILKFAALQTLVVAGAWQALLLAPLLGRGVIPLLFLTTPYVRPGGLGAAMAAHLPRYASMGVVLATTLAVPILAGKPGVLALAAAAAMFLLLRALMIRRINGTTGDTVGAMVELTETAVLVVIAA</sequence>
<evidence type="ECO:0000256" key="8">
    <source>
        <dbReference type="ARBA" id="ARBA00022573"/>
    </source>
</evidence>
<evidence type="ECO:0000256" key="18">
    <source>
        <dbReference type="ARBA" id="ARBA00049504"/>
    </source>
</evidence>
<evidence type="ECO:0000256" key="5">
    <source>
        <dbReference type="ARBA" id="ARBA00013200"/>
    </source>
</evidence>
<keyword evidence="11 19" id="KW-0460">Magnesium</keyword>
<evidence type="ECO:0000256" key="12">
    <source>
        <dbReference type="ARBA" id="ARBA00022989"/>
    </source>
</evidence>
<dbReference type="PANTHER" id="PTHR34148">
    <property type="entry name" value="ADENOSYLCOBINAMIDE-GDP RIBAZOLETRANSFERASE"/>
    <property type="match status" value="1"/>
</dbReference>
<protein>
    <recommendedName>
        <fullName evidence="6 19">Adenosylcobinamide-GDP ribazoletransferase</fullName>
        <ecNumber evidence="5 19">2.7.8.26</ecNumber>
    </recommendedName>
    <alternativeName>
        <fullName evidence="16 19">Cobalamin synthase</fullName>
    </alternativeName>
    <alternativeName>
        <fullName evidence="15 19">Cobalamin-5'-phosphate synthase</fullName>
    </alternativeName>
</protein>
<dbReference type="NCBIfam" id="TIGR00317">
    <property type="entry name" value="cobS"/>
    <property type="match status" value="1"/>
</dbReference>
<name>A0A1F6TFP1_9PROT</name>
<evidence type="ECO:0000256" key="4">
    <source>
        <dbReference type="ARBA" id="ARBA00010561"/>
    </source>
</evidence>
<evidence type="ECO:0000256" key="19">
    <source>
        <dbReference type="HAMAP-Rule" id="MF_00719"/>
    </source>
</evidence>
<evidence type="ECO:0000256" key="11">
    <source>
        <dbReference type="ARBA" id="ARBA00022842"/>
    </source>
</evidence>
<reference evidence="20 21" key="1">
    <citation type="journal article" date="2016" name="Nat. Commun.">
        <title>Thousands of microbial genomes shed light on interconnected biogeochemical processes in an aquifer system.</title>
        <authorList>
            <person name="Anantharaman K."/>
            <person name="Brown C.T."/>
            <person name="Hug L.A."/>
            <person name="Sharon I."/>
            <person name="Castelle C.J."/>
            <person name="Probst A.J."/>
            <person name="Thomas B.C."/>
            <person name="Singh A."/>
            <person name="Wilkins M.J."/>
            <person name="Karaoz U."/>
            <person name="Brodie E.L."/>
            <person name="Williams K.H."/>
            <person name="Hubbard S.S."/>
            <person name="Banfield J.F."/>
        </authorList>
    </citation>
    <scope>NUCLEOTIDE SEQUENCE [LARGE SCALE GENOMIC DNA]</scope>
</reference>
<dbReference type="EMBL" id="MFST01000094">
    <property type="protein sequence ID" value="OGI43953.1"/>
    <property type="molecule type" value="Genomic_DNA"/>
</dbReference>
<dbReference type="AlphaFoldDB" id="A0A1F6TFP1"/>
<dbReference type="NCBIfam" id="NF001278">
    <property type="entry name" value="PRK00235.1-5"/>
    <property type="match status" value="1"/>
</dbReference>
<evidence type="ECO:0000256" key="3">
    <source>
        <dbReference type="ARBA" id="ARBA00004663"/>
    </source>
</evidence>
<keyword evidence="9 19" id="KW-0808">Transferase</keyword>
<keyword evidence="7 19" id="KW-1003">Cell membrane</keyword>
<comment type="function">
    <text evidence="14 19">Joins adenosylcobinamide-GDP and alpha-ribazole to generate adenosylcobalamin (Ado-cobalamin). Also synthesizes adenosylcobalamin 5'-phosphate from adenosylcobinamide-GDP and alpha-ribazole 5'-phosphate.</text>
</comment>
<comment type="catalytic activity">
    <reaction evidence="17 19">
        <text>alpha-ribazole + adenosylcob(III)inamide-GDP = adenosylcob(III)alamin + GMP + H(+)</text>
        <dbReference type="Rhea" id="RHEA:16049"/>
        <dbReference type="ChEBI" id="CHEBI:10329"/>
        <dbReference type="ChEBI" id="CHEBI:15378"/>
        <dbReference type="ChEBI" id="CHEBI:18408"/>
        <dbReference type="ChEBI" id="CHEBI:58115"/>
        <dbReference type="ChEBI" id="CHEBI:60487"/>
        <dbReference type="EC" id="2.7.8.26"/>
    </reaction>
</comment>
<keyword evidence="12 19" id="KW-1133">Transmembrane helix</keyword>
<dbReference type="GO" id="GO:0009236">
    <property type="term" value="P:cobalamin biosynthetic process"/>
    <property type="evidence" value="ECO:0007669"/>
    <property type="project" value="UniProtKB-UniRule"/>
</dbReference>
<evidence type="ECO:0000256" key="1">
    <source>
        <dbReference type="ARBA" id="ARBA00001946"/>
    </source>
</evidence>
<dbReference type="HAMAP" id="MF_00719">
    <property type="entry name" value="CobS"/>
    <property type="match status" value="1"/>
</dbReference>
<dbReference type="EC" id="2.7.8.26" evidence="5 19"/>
<accession>A0A1F6TFP1</accession>
<comment type="pathway">
    <text evidence="3 19">Cofactor biosynthesis; adenosylcobalamin biosynthesis; adenosylcobalamin from cob(II)yrinate a,c-diamide: step 7/7.</text>
</comment>
<dbReference type="Pfam" id="PF02654">
    <property type="entry name" value="CobS"/>
    <property type="match status" value="1"/>
</dbReference>
<evidence type="ECO:0000256" key="13">
    <source>
        <dbReference type="ARBA" id="ARBA00023136"/>
    </source>
</evidence>
<evidence type="ECO:0000256" key="15">
    <source>
        <dbReference type="ARBA" id="ARBA00032605"/>
    </source>
</evidence>
<dbReference type="Proteomes" id="UP000179344">
    <property type="component" value="Unassembled WGS sequence"/>
</dbReference>
<dbReference type="GO" id="GO:0005886">
    <property type="term" value="C:plasma membrane"/>
    <property type="evidence" value="ECO:0007669"/>
    <property type="project" value="UniProtKB-SubCell"/>
</dbReference>
<evidence type="ECO:0000256" key="14">
    <source>
        <dbReference type="ARBA" id="ARBA00025228"/>
    </source>
</evidence>
<comment type="subcellular location">
    <subcellularLocation>
        <location evidence="2 19">Cell membrane</location>
        <topology evidence="2 19">Multi-pass membrane protein</topology>
    </subcellularLocation>
</comment>
<dbReference type="PANTHER" id="PTHR34148:SF1">
    <property type="entry name" value="ADENOSYLCOBINAMIDE-GDP RIBAZOLETRANSFERASE"/>
    <property type="match status" value="1"/>
</dbReference>
<comment type="catalytic activity">
    <reaction evidence="18 19">
        <text>alpha-ribazole 5'-phosphate + adenosylcob(III)inamide-GDP = adenosylcob(III)alamin 5'-phosphate + GMP + H(+)</text>
        <dbReference type="Rhea" id="RHEA:23560"/>
        <dbReference type="ChEBI" id="CHEBI:15378"/>
        <dbReference type="ChEBI" id="CHEBI:57918"/>
        <dbReference type="ChEBI" id="CHEBI:58115"/>
        <dbReference type="ChEBI" id="CHEBI:60487"/>
        <dbReference type="ChEBI" id="CHEBI:60493"/>
        <dbReference type="EC" id="2.7.8.26"/>
    </reaction>
</comment>
<feature type="transmembrane region" description="Helical" evidence="19">
    <location>
        <begin position="135"/>
        <end position="154"/>
    </location>
</feature>
<dbReference type="GO" id="GO:0051073">
    <property type="term" value="F:adenosylcobinamide-GDP ribazoletransferase activity"/>
    <property type="evidence" value="ECO:0007669"/>
    <property type="project" value="UniProtKB-UniRule"/>
</dbReference>
<evidence type="ECO:0000256" key="2">
    <source>
        <dbReference type="ARBA" id="ARBA00004651"/>
    </source>
</evidence>
<evidence type="ECO:0000256" key="9">
    <source>
        <dbReference type="ARBA" id="ARBA00022679"/>
    </source>
</evidence>
<keyword evidence="8 19" id="KW-0169">Cobalamin biosynthesis</keyword>
<evidence type="ECO:0000313" key="21">
    <source>
        <dbReference type="Proteomes" id="UP000179344"/>
    </source>
</evidence>
<dbReference type="InterPro" id="IPR003805">
    <property type="entry name" value="CobS"/>
</dbReference>
<comment type="cofactor">
    <cofactor evidence="1 19">
        <name>Mg(2+)</name>
        <dbReference type="ChEBI" id="CHEBI:18420"/>
    </cofactor>
</comment>
<gene>
    <name evidence="19" type="primary">cobS</name>
    <name evidence="20" type="ORF">A2V92_01800</name>
</gene>
<evidence type="ECO:0000256" key="6">
    <source>
        <dbReference type="ARBA" id="ARBA00015850"/>
    </source>
</evidence>
<keyword evidence="10 19" id="KW-0812">Transmembrane</keyword>
<keyword evidence="13 19" id="KW-0472">Membrane</keyword>
<evidence type="ECO:0000256" key="10">
    <source>
        <dbReference type="ARBA" id="ARBA00022692"/>
    </source>
</evidence>
<feature type="transmembrane region" description="Helical" evidence="19">
    <location>
        <begin position="110"/>
        <end position="129"/>
    </location>
</feature>
<proteinExistence type="inferred from homology"/>
<organism evidence="20 21">
    <name type="scientific">Candidatus Muproteobacteria bacterium RBG_16_65_31</name>
    <dbReference type="NCBI Taxonomy" id="1817759"/>
    <lineage>
        <taxon>Bacteria</taxon>
        <taxon>Pseudomonadati</taxon>
        <taxon>Pseudomonadota</taxon>
        <taxon>Candidatus Muproteobacteria</taxon>
    </lineage>
</organism>
<dbReference type="GO" id="GO:0008818">
    <property type="term" value="F:cobalamin 5'-phosphate synthase activity"/>
    <property type="evidence" value="ECO:0007669"/>
    <property type="project" value="UniProtKB-UniRule"/>
</dbReference>
<feature type="transmembrane region" description="Helical" evidence="19">
    <location>
        <begin position="62"/>
        <end position="89"/>
    </location>
</feature>
<evidence type="ECO:0000256" key="16">
    <source>
        <dbReference type="ARBA" id="ARBA00032853"/>
    </source>
</evidence>